<dbReference type="Gene3D" id="3.40.50.970">
    <property type="match status" value="1"/>
</dbReference>
<accession>Q6U717</accession>
<reference evidence="1" key="1">
    <citation type="journal article" date="2005" name="LWT Food Sci. Technol.">
        <title>Comparison of partial gene sequences encoding a phosphoketolase for the identification of bifidobacteria.</title>
        <authorList>
            <person name="Berthoud H."/>
            <person name="Chavagnat F."/>
            <person name="Haueter M."/>
            <person name="Casey M.G."/>
        </authorList>
    </citation>
    <scope>NUCLEOTIDE SEQUENCE</scope>
    <source>
        <strain evidence="1">DSM 20211</strain>
    </source>
</reference>
<dbReference type="AlphaFoldDB" id="Q6U717"/>
<gene>
    <name evidence="1" type="primary">xfp</name>
</gene>
<evidence type="ECO:0000313" key="1">
    <source>
        <dbReference type="EMBL" id="AAR25978.1"/>
    </source>
</evidence>
<dbReference type="InterPro" id="IPR005593">
    <property type="entry name" value="Xul5P/Fru6P_PKetolase"/>
</dbReference>
<protein>
    <submittedName>
        <fullName evidence="1">Putative xylulose 5-phosphate/fructose 6-phosphate phosphoketolase</fullName>
    </submittedName>
</protein>
<feature type="non-terminal residue" evidence="1">
    <location>
        <position position="167"/>
    </location>
</feature>
<dbReference type="PANTHER" id="PTHR31273:SF0">
    <property type="entry name" value="PHOSPHOKETOLASE-RELATED"/>
    <property type="match status" value="1"/>
</dbReference>
<dbReference type="Pfam" id="PF03894">
    <property type="entry name" value="XFP"/>
    <property type="match status" value="1"/>
</dbReference>
<dbReference type="GO" id="GO:0016832">
    <property type="term" value="F:aldehyde-lyase activity"/>
    <property type="evidence" value="ECO:0007669"/>
    <property type="project" value="InterPro"/>
</dbReference>
<organism evidence="1">
    <name type="scientific">Bifidobacterium longum</name>
    <dbReference type="NCBI Taxonomy" id="216816"/>
    <lineage>
        <taxon>Bacteria</taxon>
        <taxon>Bacillati</taxon>
        <taxon>Actinomycetota</taxon>
        <taxon>Actinomycetes</taxon>
        <taxon>Bifidobacteriales</taxon>
        <taxon>Bifidobacteriaceae</taxon>
        <taxon>Bifidobacterium</taxon>
    </lineage>
</organism>
<sequence length="167" mass="19342">GVIRDDLKLPNLEDYEVKEVAEYGHGWGQLEATRTLGVYTRDIIKNNPRDFRIFGPDETASNRLQASYEVTNKQWDAGYISDEVDEHMHVSGQVVEQLSEHQMEGFLEGYLLTGRHGIWSSYESFVHVIDSMLNQHAKWLEATVREIPWRKPIASMNLLVSSHVWRQ</sequence>
<dbReference type="GO" id="GO:0005975">
    <property type="term" value="P:carbohydrate metabolic process"/>
    <property type="evidence" value="ECO:0007669"/>
    <property type="project" value="InterPro"/>
</dbReference>
<proteinExistence type="predicted"/>
<dbReference type="InterPro" id="IPR029061">
    <property type="entry name" value="THDP-binding"/>
</dbReference>
<dbReference type="SUPFAM" id="SSF52518">
    <property type="entry name" value="Thiamin diphosphate-binding fold (THDP-binding)"/>
    <property type="match status" value="1"/>
</dbReference>
<dbReference type="GO" id="GO:0000287">
    <property type="term" value="F:magnesium ion binding"/>
    <property type="evidence" value="ECO:0007669"/>
    <property type="project" value="UniProtKB-ARBA"/>
</dbReference>
<name>Q6U717_BIFLN</name>
<dbReference type="EMBL" id="AY377411">
    <property type="protein sequence ID" value="AAR25978.1"/>
    <property type="molecule type" value="Genomic_DNA"/>
</dbReference>
<feature type="non-terminal residue" evidence="1">
    <location>
        <position position="1"/>
    </location>
</feature>
<dbReference type="PANTHER" id="PTHR31273">
    <property type="entry name" value="PHOSPHOKETOLASE-RELATED"/>
    <property type="match status" value="1"/>
</dbReference>